<dbReference type="InterPro" id="IPR049892">
    <property type="entry name" value="AA9"/>
</dbReference>
<evidence type="ECO:0000256" key="2">
    <source>
        <dbReference type="ARBA" id="ARBA00004613"/>
    </source>
</evidence>
<dbReference type="Proteomes" id="UP001345013">
    <property type="component" value="Unassembled WGS sequence"/>
</dbReference>
<feature type="compositionally biased region" description="Low complexity" evidence="5">
    <location>
        <begin position="248"/>
        <end position="268"/>
    </location>
</feature>
<name>A0ABR0KK95_9EURO</name>
<gene>
    <name evidence="8" type="ORF">LTR24_001562</name>
</gene>
<dbReference type="CDD" id="cd21175">
    <property type="entry name" value="LPMO_AA9"/>
    <property type="match status" value="1"/>
</dbReference>
<evidence type="ECO:0000256" key="6">
    <source>
        <dbReference type="SAM" id="SignalP"/>
    </source>
</evidence>
<feature type="domain" description="Auxiliary Activity family 9 catalytic" evidence="7">
    <location>
        <begin position="22"/>
        <end position="229"/>
    </location>
</feature>
<accession>A0ABR0KK95</accession>
<proteinExistence type="predicted"/>
<dbReference type="InterPro" id="IPR005103">
    <property type="entry name" value="AA9_LPMO"/>
</dbReference>
<evidence type="ECO:0000256" key="3">
    <source>
        <dbReference type="ARBA" id="ARBA00022525"/>
    </source>
</evidence>
<feature type="chain" id="PRO_5045247456" description="Auxiliary Activity family 9 catalytic domain-containing protein" evidence="6">
    <location>
        <begin position="22"/>
        <end position="339"/>
    </location>
</feature>
<comment type="caution">
    <text evidence="8">The sequence shown here is derived from an EMBL/GenBank/DDBJ whole genome shotgun (WGS) entry which is preliminary data.</text>
</comment>
<reference evidence="8 9" key="1">
    <citation type="submission" date="2023-08" db="EMBL/GenBank/DDBJ databases">
        <title>Black Yeasts Isolated from many extreme environments.</title>
        <authorList>
            <person name="Coleine C."/>
            <person name="Stajich J.E."/>
            <person name="Selbmann L."/>
        </authorList>
    </citation>
    <scope>NUCLEOTIDE SEQUENCE [LARGE SCALE GENOMIC DNA]</scope>
    <source>
        <strain evidence="8 9">CCFEE 5885</strain>
    </source>
</reference>
<organism evidence="8 9">
    <name type="scientific">Lithohypha guttulata</name>
    <dbReference type="NCBI Taxonomy" id="1690604"/>
    <lineage>
        <taxon>Eukaryota</taxon>
        <taxon>Fungi</taxon>
        <taxon>Dikarya</taxon>
        <taxon>Ascomycota</taxon>
        <taxon>Pezizomycotina</taxon>
        <taxon>Eurotiomycetes</taxon>
        <taxon>Chaetothyriomycetidae</taxon>
        <taxon>Chaetothyriales</taxon>
        <taxon>Trichomeriaceae</taxon>
        <taxon>Lithohypha</taxon>
    </lineage>
</organism>
<keyword evidence="4" id="KW-1015">Disulfide bond</keyword>
<evidence type="ECO:0000259" key="7">
    <source>
        <dbReference type="Pfam" id="PF03443"/>
    </source>
</evidence>
<protein>
    <recommendedName>
        <fullName evidence="7">Auxiliary Activity family 9 catalytic domain-containing protein</fullName>
    </recommendedName>
</protein>
<keyword evidence="9" id="KW-1185">Reference proteome</keyword>
<dbReference type="EMBL" id="JAVRRG010000012">
    <property type="protein sequence ID" value="KAK5098934.1"/>
    <property type="molecule type" value="Genomic_DNA"/>
</dbReference>
<sequence length="339" mass="34327">MSSIKISALLGAVTLLAKANAHGIVSGILVEGKYYPGQSHYSTEPSAGWKADNGDNGFASSLTDENIICHNSAVPGTQYVTVAAGSSIELQWTAWPESHKGPMLDYLAPCGDDCTTVDKTELQFTKIDEAGLVDATSSPQVWASDEMISNNNTWVTTIPDSIAPGKYVLRHETIALHAAGDSNGAQAYPQCINLEVTGSGTNSLSSGTLGTELYTLTDPGILVNIYYPILTSYEIPGPAVMAGGGSGTQPSASAPASGSGSGSNSTSTAAFSRSSSAFGSAPPSSSATSASASSAVSATTSVAVTARPTTGNAVVSSTTSGAAVTATAGGRKFVCYEEL</sequence>
<comment type="cofactor">
    <cofactor evidence="1">
        <name>Cu(2+)</name>
        <dbReference type="ChEBI" id="CHEBI:29036"/>
    </cofactor>
</comment>
<dbReference type="PANTHER" id="PTHR33353">
    <property type="entry name" value="PUTATIVE (AFU_ORTHOLOGUE AFUA_1G12560)-RELATED"/>
    <property type="match status" value="1"/>
</dbReference>
<keyword evidence="6" id="KW-0732">Signal</keyword>
<evidence type="ECO:0000256" key="1">
    <source>
        <dbReference type="ARBA" id="ARBA00001973"/>
    </source>
</evidence>
<dbReference type="PANTHER" id="PTHR33353:SF34">
    <property type="entry name" value="ENDO-BETA-1,4-GLUCANASE D"/>
    <property type="match status" value="1"/>
</dbReference>
<feature type="signal peptide" evidence="6">
    <location>
        <begin position="1"/>
        <end position="21"/>
    </location>
</feature>
<dbReference type="Pfam" id="PF03443">
    <property type="entry name" value="AA9"/>
    <property type="match status" value="1"/>
</dbReference>
<evidence type="ECO:0000313" key="9">
    <source>
        <dbReference type="Proteomes" id="UP001345013"/>
    </source>
</evidence>
<evidence type="ECO:0000313" key="8">
    <source>
        <dbReference type="EMBL" id="KAK5098934.1"/>
    </source>
</evidence>
<comment type="subcellular location">
    <subcellularLocation>
        <location evidence="2">Secreted</location>
    </subcellularLocation>
</comment>
<evidence type="ECO:0000256" key="4">
    <source>
        <dbReference type="ARBA" id="ARBA00023157"/>
    </source>
</evidence>
<feature type="region of interest" description="Disordered" evidence="5">
    <location>
        <begin position="244"/>
        <end position="268"/>
    </location>
</feature>
<dbReference type="Gene3D" id="2.70.50.70">
    <property type="match status" value="1"/>
</dbReference>
<evidence type="ECO:0000256" key="5">
    <source>
        <dbReference type="SAM" id="MobiDB-lite"/>
    </source>
</evidence>
<keyword evidence="3" id="KW-0964">Secreted</keyword>